<comment type="caution">
    <text evidence="7">The sequence shown here is derived from an EMBL/GenBank/DDBJ whole genome shotgun (WGS) entry which is preliminary data.</text>
</comment>
<dbReference type="NCBIfam" id="TIGR02937">
    <property type="entry name" value="sigma70-ECF"/>
    <property type="match status" value="1"/>
</dbReference>
<comment type="similarity">
    <text evidence="1">Belongs to the sigma-70 factor family. ECF subfamily.</text>
</comment>
<dbReference type="SUPFAM" id="SSF88946">
    <property type="entry name" value="Sigma2 domain of RNA polymerase sigma factors"/>
    <property type="match status" value="1"/>
</dbReference>
<evidence type="ECO:0000259" key="6">
    <source>
        <dbReference type="Pfam" id="PF08281"/>
    </source>
</evidence>
<dbReference type="InterPro" id="IPR036388">
    <property type="entry name" value="WH-like_DNA-bd_sf"/>
</dbReference>
<evidence type="ECO:0000313" key="8">
    <source>
        <dbReference type="Proteomes" id="UP001501671"/>
    </source>
</evidence>
<feature type="domain" description="RNA polymerase sigma factor 70 region 4 type 2" evidence="6">
    <location>
        <begin position="155"/>
        <end position="206"/>
    </location>
</feature>
<dbReference type="InterPro" id="IPR007627">
    <property type="entry name" value="RNA_pol_sigma70_r2"/>
</dbReference>
<accession>A0ABP8HIB3</accession>
<evidence type="ECO:0000256" key="3">
    <source>
        <dbReference type="ARBA" id="ARBA00023082"/>
    </source>
</evidence>
<name>A0ABP8HIB3_9BURK</name>
<dbReference type="SUPFAM" id="SSF88659">
    <property type="entry name" value="Sigma3 and sigma4 domains of RNA polymerase sigma factors"/>
    <property type="match status" value="1"/>
</dbReference>
<dbReference type="InterPro" id="IPR013325">
    <property type="entry name" value="RNA_pol_sigma_r2"/>
</dbReference>
<dbReference type="EMBL" id="BAABFO010000023">
    <property type="protein sequence ID" value="GAA4339749.1"/>
    <property type="molecule type" value="Genomic_DNA"/>
</dbReference>
<evidence type="ECO:0000256" key="1">
    <source>
        <dbReference type="ARBA" id="ARBA00010641"/>
    </source>
</evidence>
<dbReference type="InterPro" id="IPR014284">
    <property type="entry name" value="RNA_pol_sigma-70_dom"/>
</dbReference>
<dbReference type="Gene3D" id="1.10.1740.10">
    <property type="match status" value="1"/>
</dbReference>
<reference evidence="8" key="1">
    <citation type="journal article" date="2019" name="Int. J. Syst. Evol. Microbiol.">
        <title>The Global Catalogue of Microorganisms (GCM) 10K type strain sequencing project: providing services to taxonomists for standard genome sequencing and annotation.</title>
        <authorList>
            <consortium name="The Broad Institute Genomics Platform"/>
            <consortium name="The Broad Institute Genome Sequencing Center for Infectious Disease"/>
            <person name="Wu L."/>
            <person name="Ma J."/>
        </authorList>
    </citation>
    <scope>NUCLEOTIDE SEQUENCE [LARGE SCALE GENOMIC DNA]</scope>
    <source>
        <strain evidence="8">JCM 17666</strain>
    </source>
</reference>
<evidence type="ECO:0000313" key="7">
    <source>
        <dbReference type="EMBL" id="GAA4339749.1"/>
    </source>
</evidence>
<dbReference type="Proteomes" id="UP001501671">
    <property type="component" value="Unassembled WGS sequence"/>
</dbReference>
<dbReference type="Pfam" id="PF04542">
    <property type="entry name" value="Sigma70_r2"/>
    <property type="match status" value="1"/>
</dbReference>
<dbReference type="PANTHER" id="PTHR43133">
    <property type="entry name" value="RNA POLYMERASE ECF-TYPE SIGMA FACTO"/>
    <property type="match status" value="1"/>
</dbReference>
<evidence type="ECO:0008006" key="9">
    <source>
        <dbReference type="Google" id="ProtNLM"/>
    </source>
</evidence>
<evidence type="ECO:0000259" key="5">
    <source>
        <dbReference type="Pfam" id="PF04542"/>
    </source>
</evidence>
<keyword evidence="3" id="KW-0731">Sigma factor</keyword>
<proteinExistence type="inferred from homology"/>
<keyword evidence="8" id="KW-1185">Reference proteome</keyword>
<evidence type="ECO:0000256" key="2">
    <source>
        <dbReference type="ARBA" id="ARBA00023015"/>
    </source>
</evidence>
<evidence type="ECO:0000256" key="4">
    <source>
        <dbReference type="ARBA" id="ARBA00023163"/>
    </source>
</evidence>
<organism evidence="7 8">
    <name type="scientific">Pigmentiphaga soli</name>
    <dbReference type="NCBI Taxonomy" id="1007095"/>
    <lineage>
        <taxon>Bacteria</taxon>
        <taxon>Pseudomonadati</taxon>
        <taxon>Pseudomonadota</taxon>
        <taxon>Betaproteobacteria</taxon>
        <taxon>Burkholderiales</taxon>
        <taxon>Alcaligenaceae</taxon>
        <taxon>Pigmentiphaga</taxon>
    </lineage>
</organism>
<dbReference type="Pfam" id="PF08281">
    <property type="entry name" value="Sigma70_r4_2"/>
    <property type="match status" value="1"/>
</dbReference>
<gene>
    <name evidence="7" type="ORF">GCM10023144_38310</name>
</gene>
<protein>
    <recommendedName>
        <fullName evidence="9">Sigma-70 family RNA polymerase sigma factor</fullName>
    </recommendedName>
</protein>
<dbReference type="InterPro" id="IPR039425">
    <property type="entry name" value="RNA_pol_sigma-70-like"/>
</dbReference>
<dbReference type="InterPro" id="IPR013324">
    <property type="entry name" value="RNA_pol_sigma_r3/r4-like"/>
</dbReference>
<keyword evidence="4" id="KW-0804">Transcription</keyword>
<sequence>MDLSDQPYLDAAGVRAGRRADCNRAAGGDDGGRCDRGGDNCGAGSGSDHAAALRAVLVANYDRLRRRLARHLGCPDLASECLHDAWLRLGEMAAPPAVQSPDAYVYRMACNLALDRLRAERPAAYAGEADAQLDAVADAAPGPEDAAQSRSEFAAVDQAFRRLPPRHQAILLALRVEAQTRQEVAARHRLSLRRVDTVLRQALQHCAEQTGRPILAGVSAPRRALPRAPARLQVSVSSAL</sequence>
<keyword evidence="2" id="KW-0805">Transcription regulation</keyword>
<dbReference type="PANTHER" id="PTHR43133:SF63">
    <property type="entry name" value="RNA POLYMERASE SIGMA FACTOR FECI-RELATED"/>
    <property type="match status" value="1"/>
</dbReference>
<dbReference type="Gene3D" id="1.10.10.10">
    <property type="entry name" value="Winged helix-like DNA-binding domain superfamily/Winged helix DNA-binding domain"/>
    <property type="match status" value="1"/>
</dbReference>
<feature type="domain" description="RNA polymerase sigma-70 region 2" evidence="5">
    <location>
        <begin position="59"/>
        <end position="121"/>
    </location>
</feature>
<dbReference type="RefSeq" id="WP_345251496.1">
    <property type="nucleotide sequence ID" value="NZ_BAABFO010000023.1"/>
</dbReference>
<dbReference type="InterPro" id="IPR013249">
    <property type="entry name" value="RNA_pol_sigma70_r4_t2"/>
</dbReference>